<proteinExistence type="predicted"/>
<organism evidence="1 2">
    <name type="scientific">Mucilaginibacter terrae</name>
    <dbReference type="NCBI Taxonomy" id="1955052"/>
    <lineage>
        <taxon>Bacteria</taxon>
        <taxon>Pseudomonadati</taxon>
        <taxon>Bacteroidota</taxon>
        <taxon>Sphingobacteriia</taxon>
        <taxon>Sphingobacteriales</taxon>
        <taxon>Sphingobacteriaceae</taxon>
        <taxon>Mucilaginibacter</taxon>
    </lineage>
</organism>
<protein>
    <submittedName>
        <fullName evidence="1">Uncharacterized protein</fullName>
    </submittedName>
</protein>
<sequence length="241" mass="26854">MIQQTIKTLTGNLLISIPDNLHEISLKQLMAMQAAEKLSDLDAMSILSGIPLTELQQIKDYNDLQLFNEQILQLAAQIKDLYNSSAIPNEVTFAINGKATKVKVVKNLSVEPAGAFMAARDVIAEEISKHIALHGEEDWQQTFNPSLQACSQVLAYYFYSRATGQPYDEELAAAFASQVEELPVTQVLPIAKYFFLNYPHLSKPKTGFWHRLCRLWSSGRASKILSTSGTSTPLTHWPGEI</sequence>
<accession>A0ABU3GZB9</accession>
<gene>
    <name evidence="1" type="ORF">QE417_004186</name>
</gene>
<dbReference type="RefSeq" id="WP_311953241.1">
    <property type="nucleotide sequence ID" value="NZ_JAVLVU010000001.1"/>
</dbReference>
<evidence type="ECO:0000313" key="2">
    <source>
        <dbReference type="Proteomes" id="UP001258315"/>
    </source>
</evidence>
<dbReference type="Proteomes" id="UP001258315">
    <property type="component" value="Unassembled WGS sequence"/>
</dbReference>
<keyword evidence="2" id="KW-1185">Reference proteome</keyword>
<name>A0ABU3GZB9_9SPHI</name>
<dbReference type="EMBL" id="JAVLVU010000001">
    <property type="protein sequence ID" value="MDT3405114.1"/>
    <property type="molecule type" value="Genomic_DNA"/>
</dbReference>
<evidence type="ECO:0000313" key="1">
    <source>
        <dbReference type="EMBL" id="MDT3405114.1"/>
    </source>
</evidence>
<comment type="caution">
    <text evidence="1">The sequence shown here is derived from an EMBL/GenBank/DDBJ whole genome shotgun (WGS) entry which is preliminary data.</text>
</comment>
<reference evidence="2" key="1">
    <citation type="submission" date="2023-07" db="EMBL/GenBank/DDBJ databases">
        <title>Functional and genomic diversity of the sorghum phyllosphere microbiome.</title>
        <authorList>
            <person name="Shade A."/>
        </authorList>
    </citation>
    <scope>NUCLEOTIDE SEQUENCE [LARGE SCALE GENOMIC DNA]</scope>
    <source>
        <strain evidence="2">SORGH_AS_0422</strain>
    </source>
</reference>